<name>A0A1M7BEZ3_9FIRM</name>
<proteinExistence type="predicted"/>
<reference evidence="1 2" key="1">
    <citation type="submission" date="2016-11" db="EMBL/GenBank/DDBJ databases">
        <authorList>
            <person name="Jaros S."/>
            <person name="Januszkiewicz K."/>
            <person name="Wedrychowicz H."/>
        </authorList>
    </citation>
    <scope>NUCLEOTIDE SEQUENCE [LARGE SCALE GENOMIC DNA]</scope>
    <source>
        <strain evidence="1 2">DSM 14214</strain>
    </source>
</reference>
<organism evidence="1 2">
    <name type="scientific">Anaerotignum lactatifermentans DSM 14214</name>
    <dbReference type="NCBI Taxonomy" id="1121323"/>
    <lineage>
        <taxon>Bacteria</taxon>
        <taxon>Bacillati</taxon>
        <taxon>Bacillota</taxon>
        <taxon>Clostridia</taxon>
        <taxon>Lachnospirales</taxon>
        <taxon>Anaerotignaceae</taxon>
        <taxon>Anaerotignum</taxon>
    </lineage>
</organism>
<dbReference type="RefSeq" id="WP_072853971.1">
    <property type="nucleotide sequence ID" value="NZ_FRAH01000129.1"/>
</dbReference>
<dbReference type="EMBL" id="FRAH01000129">
    <property type="protein sequence ID" value="SHL53494.1"/>
    <property type="molecule type" value="Genomic_DNA"/>
</dbReference>
<evidence type="ECO:0000313" key="1">
    <source>
        <dbReference type="EMBL" id="SHL53494.1"/>
    </source>
</evidence>
<gene>
    <name evidence="1" type="ORF">SAMN02745138_03558</name>
</gene>
<keyword evidence="2" id="KW-1185">Reference proteome</keyword>
<evidence type="ECO:0000313" key="2">
    <source>
        <dbReference type="Proteomes" id="UP000183975"/>
    </source>
</evidence>
<accession>A0A1M7BEZ3</accession>
<sequence>MEETYIHVNQSLMDAFDMKITTNDTNTFTLETPHSSVIFENSTANELSYMPSSVYKTNITLFHSSSGNQDLPDFLSIERELYVNSQALAKSLDMETDFNDFGIGVFEKINDDTTEK</sequence>
<dbReference type="AlphaFoldDB" id="A0A1M7BEZ3"/>
<protein>
    <submittedName>
        <fullName evidence="1">Uncharacterized protein</fullName>
    </submittedName>
</protein>
<dbReference type="Proteomes" id="UP000183975">
    <property type="component" value="Unassembled WGS sequence"/>
</dbReference>